<reference evidence="2" key="1">
    <citation type="submission" date="2023-07" db="EMBL/GenBank/DDBJ databases">
        <authorList>
            <consortium name="AG Swart"/>
            <person name="Singh M."/>
            <person name="Singh A."/>
            <person name="Seah K."/>
            <person name="Emmerich C."/>
        </authorList>
    </citation>
    <scope>NUCLEOTIDE SEQUENCE</scope>
    <source>
        <strain evidence="2">DP1</strain>
    </source>
</reference>
<protein>
    <submittedName>
        <fullName evidence="2">Uncharacterized protein</fullName>
    </submittedName>
</protein>
<dbReference type="AlphaFoldDB" id="A0AAD1X8H0"/>
<comment type="caution">
    <text evidence="2">The sequence shown here is derived from an EMBL/GenBank/DDBJ whole genome shotgun (WGS) entry which is preliminary data.</text>
</comment>
<evidence type="ECO:0000313" key="3">
    <source>
        <dbReference type="Proteomes" id="UP001295684"/>
    </source>
</evidence>
<feature type="region of interest" description="Disordered" evidence="1">
    <location>
        <begin position="305"/>
        <end position="334"/>
    </location>
</feature>
<dbReference type="Proteomes" id="UP001295684">
    <property type="component" value="Unassembled WGS sequence"/>
</dbReference>
<evidence type="ECO:0000256" key="1">
    <source>
        <dbReference type="SAM" id="MobiDB-lite"/>
    </source>
</evidence>
<sequence length="471" mass="54109">MDNENIRYKNRDLPSQEVPLSIHGKFKKNLSNLGEKSIQSSEESFYINSLQDGSLRNVESSITHGSEMSGKSKLPPIMFGRRENEGNLFPKLGGSNASNFSNQSPFSSIYKNRIALENTLRDKIRTGEEKINQKVKGKPHHRNHSYSVDSNTFKKKLSLKGSGNTEQSLVIAEDISLEDTPPKKKLNLTKRQRNKRKEAVNLSLAAPVTKRLSNGEESKRYQEVVESVEKHVNKFAYLFPDLRKKKFDLLTQILGKSNNNGSSRLIENIMPNVSEKNTNLTKSRDQLHKKSASVVNTNKAAEIESKIIPREHKKRLKEPTTNRKERKRSQKQPKEILIEPTEKEKYVPYKGAVTNKYIEFGGLGLNKDQDWTIAQERRRNMLNFSSRVKENTLKKAAEKSKSIMNKSLPIGNETLHTLHERRGKAIDYAKHIQKPKLPNYTTVEDFPDERFVKYDNNEYLLENQKIKMLFG</sequence>
<organism evidence="2 3">
    <name type="scientific">Euplotes crassus</name>
    <dbReference type="NCBI Taxonomy" id="5936"/>
    <lineage>
        <taxon>Eukaryota</taxon>
        <taxon>Sar</taxon>
        <taxon>Alveolata</taxon>
        <taxon>Ciliophora</taxon>
        <taxon>Intramacronucleata</taxon>
        <taxon>Spirotrichea</taxon>
        <taxon>Hypotrichia</taxon>
        <taxon>Euplotida</taxon>
        <taxon>Euplotidae</taxon>
        <taxon>Moneuplotes</taxon>
    </lineage>
</organism>
<gene>
    <name evidence="2" type="ORF">ECRASSUSDP1_LOCUS6162</name>
</gene>
<dbReference type="EMBL" id="CAMPGE010005966">
    <property type="protein sequence ID" value="CAI2364814.1"/>
    <property type="molecule type" value="Genomic_DNA"/>
</dbReference>
<evidence type="ECO:0000313" key="2">
    <source>
        <dbReference type="EMBL" id="CAI2364814.1"/>
    </source>
</evidence>
<proteinExistence type="predicted"/>
<name>A0AAD1X8H0_EUPCR</name>
<accession>A0AAD1X8H0</accession>
<keyword evidence="3" id="KW-1185">Reference proteome</keyword>